<dbReference type="InterPro" id="IPR029044">
    <property type="entry name" value="Nucleotide-diphossugar_trans"/>
</dbReference>
<proteinExistence type="predicted"/>
<dbReference type="RefSeq" id="WP_162852637.1">
    <property type="nucleotide sequence ID" value="NZ_SODV01000001.1"/>
</dbReference>
<dbReference type="CDD" id="cd04179">
    <property type="entry name" value="DPM_DPG-synthase_like"/>
    <property type="match status" value="1"/>
</dbReference>
<evidence type="ECO:0000313" key="4">
    <source>
        <dbReference type="Proteomes" id="UP000294498"/>
    </source>
</evidence>
<gene>
    <name evidence="3" type="ORF">EDB95_3325</name>
</gene>
<keyword evidence="1" id="KW-0472">Membrane</keyword>
<keyword evidence="1" id="KW-0812">Transmembrane</keyword>
<reference evidence="3 4" key="1">
    <citation type="submission" date="2019-03" db="EMBL/GenBank/DDBJ databases">
        <title>Genomic Encyclopedia of Type Strains, Phase IV (KMG-IV): sequencing the most valuable type-strain genomes for metagenomic binning, comparative biology and taxonomic classification.</title>
        <authorList>
            <person name="Goeker M."/>
        </authorList>
    </citation>
    <scope>NUCLEOTIDE SEQUENCE [LARGE SCALE GENOMIC DNA]</scope>
    <source>
        <strain evidence="3 4">DSM 100059</strain>
    </source>
</reference>
<keyword evidence="3" id="KW-0808">Transferase</keyword>
<sequence length="236" mass="26813">MIWQPDTCVIVPTYNNAATLGDVLRGLLTHTPHILVVNDGSTDDTAHLLEAFPDVALVSYPRNRGKGWAIRQGFAKARDLGYRYAITIDSDGQHFARDLETFATASKSHPDALLIGARNMANAGQPGASSFGNRFSNFWFRIETGRRCPDTQSGYRLYPLERLQGLTWWTRRYEFEVEVLVRAAWKGIPVIAVPVSVCYPENRVTHFRPFKDFARISVLNAMLVLIMIFTFKWVRF</sequence>
<dbReference type="InterPro" id="IPR050256">
    <property type="entry name" value="Glycosyltransferase_2"/>
</dbReference>
<organism evidence="3 4">
    <name type="scientific">Dinghuibacter silviterrae</name>
    <dbReference type="NCBI Taxonomy" id="1539049"/>
    <lineage>
        <taxon>Bacteria</taxon>
        <taxon>Pseudomonadati</taxon>
        <taxon>Bacteroidota</taxon>
        <taxon>Chitinophagia</taxon>
        <taxon>Chitinophagales</taxon>
        <taxon>Chitinophagaceae</taxon>
        <taxon>Dinghuibacter</taxon>
    </lineage>
</organism>
<dbReference type="Pfam" id="PF00535">
    <property type="entry name" value="Glycos_transf_2"/>
    <property type="match status" value="1"/>
</dbReference>
<dbReference type="Gene3D" id="3.90.550.10">
    <property type="entry name" value="Spore Coat Polysaccharide Biosynthesis Protein SpsA, Chain A"/>
    <property type="match status" value="1"/>
</dbReference>
<comment type="caution">
    <text evidence="3">The sequence shown here is derived from an EMBL/GenBank/DDBJ whole genome shotgun (WGS) entry which is preliminary data.</text>
</comment>
<protein>
    <submittedName>
        <fullName evidence="3">Glycosyltransferase involved in cell wall biosynthesis</fullName>
    </submittedName>
</protein>
<dbReference type="GO" id="GO:0016740">
    <property type="term" value="F:transferase activity"/>
    <property type="evidence" value="ECO:0007669"/>
    <property type="project" value="UniProtKB-KW"/>
</dbReference>
<keyword evidence="4" id="KW-1185">Reference proteome</keyword>
<dbReference type="SUPFAM" id="SSF53448">
    <property type="entry name" value="Nucleotide-diphospho-sugar transferases"/>
    <property type="match status" value="1"/>
</dbReference>
<evidence type="ECO:0000256" key="1">
    <source>
        <dbReference type="SAM" id="Phobius"/>
    </source>
</evidence>
<feature type="domain" description="Glycosyltransferase 2-like" evidence="2">
    <location>
        <begin position="8"/>
        <end position="126"/>
    </location>
</feature>
<dbReference type="AlphaFoldDB" id="A0A4R8DV30"/>
<feature type="transmembrane region" description="Helical" evidence="1">
    <location>
        <begin position="213"/>
        <end position="234"/>
    </location>
</feature>
<evidence type="ECO:0000313" key="3">
    <source>
        <dbReference type="EMBL" id="TDX02270.1"/>
    </source>
</evidence>
<dbReference type="PANTHER" id="PTHR48090">
    <property type="entry name" value="UNDECAPRENYL-PHOSPHATE 4-DEOXY-4-FORMAMIDO-L-ARABINOSE TRANSFERASE-RELATED"/>
    <property type="match status" value="1"/>
</dbReference>
<dbReference type="InterPro" id="IPR001173">
    <property type="entry name" value="Glyco_trans_2-like"/>
</dbReference>
<dbReference type="PANTHER" id="PTHR48090:SF7">
    <property type="entry name" value="RFBJ PROTEIN"/>
    <property type="match status" value="1"/>
</dbReference>
<dbReference type="Proteomes" id="UP000294498">
    <property type="component" value="Unassembled WGS sequence"/>
</dbReference>
<evidence type="ECO:0000259" key="2">
    <source>
        <dbReference type="Pfam" id="PF00535"/>
    </source>
</evidence>
<accession>A0A4R8DV30</accession>
<keyword evidence="1" id="KW-1133">Transmembrane helix</keyword>
<dbReference type="EMBL" id="SODV01000001">
    <property type="protein sequence ID" value="TDX02270.1"/>
    <property type="molecule type" value="Genomic_DNA"/>
</dbReference>
<name>A0A4R8DV30_9BACT</name>